<dbReference type="InterPro" id="IPR001138">
    <property type="entry name" value="Zn2Cys6_DnaBD"/>
</dbReference>
<dbReference type="PANTHER" id="PTHR47784">
    <property type="entry name" value="STEROL UPTAKE CONTROL PROTEIN 2"/>
    <property type="match status" value="1"/>
</dbReference>
<dbReference type="EMBL" id="QLNT01000011">
    <property type="protein sequence ID" value="KAF3070332.1"/>
    <property type="molecule type" value="Genomic_DNA"/>
</dbReference>
<dbReference type="InterPro" id="IPR021858">
    <property type="entry name" value="Fun_TF"/>
</dbReference>
<organism evidence="2 3">
    <name type="scientific">Trichoderma lentiforme</name>
    <dbReference type="NCBI Taxonomy" id="1567552"/>
    <lineage>
        <taxon>Eukaryota</taxon>
        <taxon>Fungi</taxon>
        <taxon>Dikarya</taxon>
        <taxon>Ascomycota</taxon>
        <taxon>Pezizomycotina</taxon>
        <taxon>Sordariomycetes</taxon>
        <taxon>Hypocreomycetidae</taxon>
        <taxon>Hypocreales</taxon>
        <taxon>Hypocreaceae</taxon>
        <taxon>Trichoderma</taxon>
    </lineage>
</organism>
<protein>
    <recommendedName>
        <fullName evidence="4">Zn(2)-C6 fungal-type domain-containing protein</fullName>
    </recommendedName>
</protein>
<dbReference type="CDD" id="cd00067">
    <property type="entry name" value="GAL4"/>
    <property type="match status" value="1"/>
</dbReference>
<name>A0A9P4XF91_9HYPO</name>
<dbReference type="Pfam" id="PF11951">
    <property type="entry name" value="Fungal_trans_2"/>
    <property type="match status" value="1"/>
</dbReference>
<dbReference type="InterPro" id="IPR053157">
    <property type="entry name" value="Sterol_Uptake_Regulator"/>
</dbReference>
<evidence type="ECO:0000313" key="2">
    <source>
        <dbReference type="EMBL" id="KAF3070332.1"/>
    </source>
</evidence>
<accession>A0A9P4XF91</accession>
<reference evidence="2 3" key="1">
    <citation type="submission" date="2018-06" db="EMBL/GenBank/DDBJ databases">
        <title>Genome analysis of cellulolytic fungus Trichoderma lentiforme CFAM-422.</title>
        <authorList>
            <person name="Steindorff A.S."/>
            <person name="Formighieri E.F."/>
            <person name="Midorikawa G.E.O."/>
            <person name="Tamietti M.S."/>
            <person name="Ramos E.Z."/>
            <person name="Silva A.S."/>
            <person name="Bon E.P.S."/>
            <person name="Mendes T.D."/>
            <person name="Damaso M.C.T."/>
            <person name="Favaro L.C.L."/>
        </authorList>
    </citation>
    <scope>NUCLEOTIDE SEQUENCE [LARGE SCALE GENOMIC DNA]</scope>
    <source>
        <strain evidence="2 3">CFAM-422</strain>
    </source>
</reference>
<sequence>MPPDGNFGVFAISKTGESQILAAPRVDDLGREPRQRKRHAKSRAGCLSCKSSRVKIGKKKDMPLMTLQCDEIRPSCARCAARNIPCQYEFSIMSMLPKFSRQQLHHQRFGAGSVPKSLGLGLDLPSLRLMHHFDHYTSPTLAFGSLNEVVMHAVLMISAAHQRSLSPHNAEHNKSMSYHLDLTLSGFRDLLSQGTDGFNHDIIIACAMLLVHYAWSMPFFAYEDDKIDMTSEPDRLLKFAAGLKTVMKTMKEDKRYTNGIFKAPMSYTSIDQFRQFEESLAETFVFDDIFFSARTMPLTNYDGCCIEGQDFNACDRLTPLLRTMDAVSKGRVIHHLIPQIQVYTLFWPAKASKDFEEDVADNKTEALVIMLCFYATAWRLLSEDVWWAKSRTKVMCESIYQYLDNNKDPIWEGDIENIRRYFGFAQNSAGKWVIGSPGSRFAEI</sequence>
<dbReference type="AlphaFoldDB" id="A0A9P4XF91"/>
<keyword evidence="3" id="KW-1185">Reference proteome</keyword>
<dbReference type="Proteomes" id="UP000801864">
    <property type="component" value="Unassembled WGS sequence"/>
</dbReference>
<comment type="caution">
    <text evidence="2">The sequence shown here is derived from an EMBL/GenBank/DDBJ whole genome shotgun (WGS) entry which is preliminary data.</text>
</comment>
<dbReference type="GO" id="GO:0008270">
    <property type="term" value="F:zinc ion binding"/>
    <property type="evidence" value="ECO:0007669"/>
    <property type="project" value="InterPro"/>
</dbReference>
<dbReference type="GO" id="GO:0001228">
    <property type="term" value="F:DNA-binding transcription activator activity, RNA polymerase II-specific"/>
    <property type="evidence" value="ECO:0007669"/>
    <property type="project" value="TreeGrafter"/>
</dbReference>
<proteinExistence type="predicted"/>
<evidence type="ECO:0000313" key="3">
    <source>
        <dbReference type="Proteomes" id="UP000801864"/>
    </source>
</evidence>
<gene>
    <name evidence="2" type="ORF">CFAM422_007017</name>
</gene>
<dbReference type="InterPro" id="IPR036864">
    <property type="entry name" value="Zn2-C6_fun-type_DNA-bd_sf"/>
</dbReference>
<dbReference type="Gene3D" id="4.10.240.10">
    <property type="entry name" value="Zn(2)-C6 fungal-type DNA-binding domain"/>
    <property type="match status" value="1"/>
</dbReference>
<dbReference type="PANTHER" id="PTHR47784:SF5">
    <property type="entry name" value="STEROL UPTAKE CONTROL PROTEIN 2"/>
    <property type="match status" value="1"/>
</dbReference>
<evidence type="ECO:0008006" key="4">
    <source>
        <dbReference type="Google" id="ProtNLM"/>
    </source>
</evidence>
<evidence type="ECO:0000256" key="1">
    <source>
        <dbReference type="ARBA" id="ARBA00023242"/>
    </source>
</evidence>
<keyword evidence="1" id="KW-0539">Nucleus</keyword>